<name>A0AC61RJ70_9BACT</name>
<protein>
    <submittedName>
        <fullName evidence="1">Uncharacterized protein</fullName>
    </submittedName>
</protein>
<reference evidence="1" key="1">
    <citation type="submission" date="2019-04" db="EMBL/GenBank/DDBJ databases">
        <title>Microbes associate with the intestines of laboratory mice.</title>
        <authorList>
            <person name="Navarre W."/>
            <person name="Wong E."/>
            <person name="Huang K."/>
            <person name="Tropini C."/>
            <person name="Ng K."/>
            <person name="Yu B."/>
        </authorList>
    </citation>
    <scope>NUCLEOTIDE SEQUENCE</scope>
    <source>
        <strain evidence="1">NM04_E33</strain>
    </source>
</reference>
<accession>A0AC61RJ70</accession>
<dbReference type="EMBL" id="SRYB01000011">
    <property type="protein sequence ID" value="TGY78752.1"/>
    <property type="molecule type" value="Genomic_DNA"/>
</dbReference>
<evidence type="ECO:0000313" key="1">
    <source>
        <dbReference type="EMBL" id="TGY78752.1"/>
    </source>
</evidence>
<gene>
    <name evidence="1" type="ORF">E5331_09265</name>
</gene>
<organism evidence="1 2">
    <name type="scientific">Lepagella muris</name>
    <dbReference type="NCBI Taxonomy" id="3032870"/>
    <lineage>
        <taxon>Bacteria</taxon>
        <taxon>Pseudomonadati</taxon>
        <taxon>Bacteroidota</taxon>
        <taxon>Bacteroidia</taxon>
        <taxon>Bacteroidales</taxon>
        <taxon>Muribaculaceae</taxon>
        <taxon>Lepagella</taxon>
    </lineage>
</organism>
<evidence type="ECO:0000313" key="2">
    <source>
        <dbReference type="Proteomes" id="UP000306319"/>
    </source>
</evidence>
<sequence>MKLIEPIINTALLGTGTQEYIPGSLAAPLDDAFRKIRESGADKESAFYQMSAIAFAYHNAGMEAASDDGVHAVEESPEETLPYLPKAAGELLRTLVVNKYNYLLIYAYRRWDNLGRIIPPFYLPELISHACVSNNPNRSKEQELLSRLSGRRGEWLARLMGLSLSGEKEPTEWDTASHEERKMMLLRMRERVPSEGLALLGSELKNEPAARRDELIQCLKVNLSKDDEPFLQEIAKSDRSAVVRTTALRLLSKLPDSELVKRYCSLLEGNIKWRMLMGWSYGTISYTPEMKSLGLEEVSPNKGEKDSDYLLRQLAERVPLSFWAKLYDCTPEKAAAKLAARPPFGKYFDVCSAIETFKDRMWAFQTLKDSPEEYRCVRLMGLLSPQQREEIKFTLNERGLDIPSSWFNEDGEEWGVKFSTRILQHVVRSRFYYFDKDMVERLALRMPQSLRREVERYASEYDEQQMLSKFFRMLNEYMIIKGQINTLLNDNIL</sequence>
<keyword evidence="2" id="KW-1185">Reference proteome</keyword>
<proteinExistence type="predicted"/>
<comment type="caution">
    <text evidence="1">The sequence shown here is derived from an EMBL/GenBank/DDBJ whole genome shotgun (WGS) entry which is preliminary data.</text>
</comment>
<dbReference type="Proteomes" id="UP000306319">
    <property type="component" value="Unassembled WGS sequence"/>
</dbReference>